<reference evidence="18" key="1">
    <citation type="submission" date="2016-10" db="EMBL/GenBank/DDBJ databases">
        <authorList>
            <person name="Varghese N."/>
            <person name="Submissions S."/>
        </authorList>
    </citation>
    <scope>NUCLEOTIDE SEQUENCE [LARGE SCALE GENOMIC DNA]</scope>
    <source>
        <strain evidence="18">DSM 23317</strain>
    </source>
</reference>
<sequence length="565" mass="62181">MISLEALELILNLTQQMSLYLVIAYIFTKTPVFRPLVTLSHRLPHRLMLYVVFSCFCILGTYFGEQTNGAIANTRAMGAVLAGLLGGPLTGFAVGLTGGLHRYSLGGFTDLACAISTTCEGLSAGLVHAYLIRRGRMSQLFRPGLVAMVAFWAEVMQMLIILMVARPLPEAWALVKIIAPPMLLVNTVGAAMFMSMLRDQRAMVEKMSSAFSTKALKIAERTVGILSQGFNPSSTKQVARIIYEETQVGAVAITDRHKLLAFIGIGSDHHLPDTPISSSITEEAIRHNQVMFADGLELKYTCSLSRNCPLGSSLVIPLRGENEVIGTIKLYEAKNKLFLNINRTLGEGIAKLLSNQILHGRYQHQSNLLTQAELKLLQAQVNPHFLFNALNTVAAVTRNDANRARELIQNLATFLRGNLKRGTGEVSLSDELEHIDAYLEIEQARFGDRLSVTRDIDQQALHLKLPTFTLQPLVENAVKHGIAHLFEPGRIRLSARIDQQQLLLTVEDNAGAYQPKPEGDGLGMSLVDKRIKAQYGRPFGISVECQPQQFTRVTVTLPAVDALDD</sequence>
<proteinExistence type="predicted"/>
<evidence type="ECO:0000256" key="7">
    <source>
        <dbReference type="ARBA" id="ARBA00022692"/>
    </source>
</evidence>
<evidence type="ECO:0000256" key="5">
    <source>
        <dbReference type="ARBA" id="ARBA00022553"/>
    </source>
</evidence>
<dbReference type="Gene3D" id="3.30.450.40">
    <property type="match status" value="1"/>
</dbReference>
<keyword evidence="5" id="KW-0597">Phosphoprotein</keyword>
<dbReference type="InterPro" id="IPR029016">
    <property type="entry name" value="GAF-like_dom_sf"/>
</dbReference>
<dbReference type="Pfam" id="PF06580">
    <property type="entry name" value="His_kinase"/>
    <property type="match status" value="1"/>
</dbReference>
<dbReference type="InterPro" id="IPR003018">
    <property type="entry name" value="GAF"/>
</dbReference>
<keyword evidence="6" id="KW-0808">Transferase</keyword>
<evidence type="ECO:0000256" key="3">
    <source>
        <dbReference type="ARBA" id="ARBA00012438"/>
    </source>
</evidence>
<dbReference type="PANTHER" id="PTHR34220:SF10">
    <property type="entry name" value="SENSOR HISTIDINE KINASE BTSS"/>
    <property type="match status" value="1"/>
</dbReference>
<dbReference type="AlphaFoldDB" id="A0A1G8M276"/>
<comment type="catalytic activity">
    <reaction evidence="1">
        <text>ATP + protein L-histidine = ADP + protein N-phospho-L-histidine.</text>
        <dbReference type="EC" id="2.7.13.3"/>
    </reaction>
</comment>
<dbReference type="SUPFAM" id="SSF55781">
    <property type="entry name" value="GAF domain-like"/>
    <property type="match status" value="1"/>
</dbReference>
<evidence type="ECO:0000256" key="12">
    <source>
        <dbReference type="ARBA" id="ARBA00023012"/>
    </source>
</evidence>
<dbReference type="EMBL" id="FNEM01000002">
    <property type="protein sequence ID" value="SDI62061.1"/>
    <property type="molecule type" value="Genomic_DNA"/>
</dbReference>
<gene>
    <name evidence="17" type="ORF">SAMN04488540_102244</name>
</gene>
<dbReference type="InterPro" id="IPR036890">
    <property type="entry name" value="HATPase_C_sf"/>
</dbReference>
<dbReference type="GO" id="GO:0071555">
    <property type="term" value="P:cell wall organization"/>
    <property type="evidence" value="ECO:0007669"/>
    <property type="project" value="InterPro"/>
</dbReference>
<evidence type="ECO:0000256" key="13">
    <source>
        <dbReference type="ARBA" id="ARBA00023136"/>
    </source>
</evidence>
<keyword evidence="18" id="KW-1185">Reference proteome</keyword>
<accession>A0A1G8M276</accession>
<evidence type="ECO:0000256" key="10">
    <source>
        <dbReference type="ARBA" id="ARBA00022840"/>
    </source>
</evidence>
<protein>
    <recommendedName>
        <fullName evidence="3">histidine kinase</fullName>
        <ecNumber evidence="3">2.7.13.3</ecNumber>
    </recommendedName>
</protein>
<feature type="transmembrane region" description="Helical" evidence="14">
    <location>
        <begin position="177"/>
        <end position="197"/>
    </location>
</feature>
<dbReference type="SMART" id="SM00387">
    <property type="entry name" value="HATPase_c"/>
    <property type="match status" value="1"/>
</dbReference>
<comment type="subcellular location">
    <subcellularLocation>
        <location evidence="2">Cell membrane</location>
        <topology evidence="2">Multi-pass membrane protein</topology>
    </subcellularLocation>
</comment>
<dbReference type="EC" id="2.7.13.3" evidence="3"/>
<feature type="transmembrane region" description="Helical" evidence="14">
    <location>
        <begin position="144"/>
        <end position="165"/>
    </location>
</feature>
<feature type="transmembrane region" description="Helical" evidence="14">
    <location>
        <begin position="76"/>
        <end position="96"/>
    </location>
</feature>
<keyword evidence="8" id="KW-0547">Nucleotide-binding</keyword>
<organism evidence="17 18">
    <name type="scientific">Ferrimonas sediminum</name>
    <dbReference type="NCBI Taxonomy" id="718193"/>
    <lineage>
        <taxon>Bacteria</taxon>
        <taxon>Pseudomonadati</taxon>
        <taxon>Pseudomonadota</taxon>
        <taxon>Gammaproteobacteria</taxon>
        <taxon>Alteromonadales</taxon>
        <taxon>Ferrimonadaceae</taxon>
        <taxon>Ferrimonas</taxon>
    </lineage>
</organism>
<dbReference type="SUPFAM" id="SSF55874">
    <property type="entry name" value="ATPase domain of HSP90 chaperone/DNA topoisomerase II/histidine kinase"/>
    <property type="match status" value="1"/>
</dbReference>
<dbReference type="PANTHER" id="PTHR34220">
    <property type="entry name" value="SENSOR HISTIDINE KINASE YPDA"/>
    <property type="match status" value="1"/>
</dbReference>
<feature type="transmembrane region" description="Helical" evidence="14">
    <location>
        <begin position="47"/>
        <end position="64"/>
    </location>
</feature>
<dbReference type="Gene3D" id="3.30.565.10">
    <property type="entry name" value="Histidine kinase-like ATPase, C-terminal domain"/>
    <property type="match status" value="1"/>
</dbReference>
<dbReference type="Pfam" id="PF02518">
    <property type="entry name" value="HATPase_c"/>
    <property type="match status" value="1"/>
</dbReference>
<dbReference type="InterPro" id="IPR003594">
    <property type="entry name" value="HATPase_dom"/>
</dbReference>
<keyword evidence="10" id="KW-0067">ATP-binding</keyword>
<evidence type="ECO:0000256" key="6">
    <source>
        <dbReference type="ARBA" id="ARBA00022679"/>
    </source>
</evidence>
<dbReference type="SMART" id="SM00065">
    <property type="entry name" value="GAF"/>
    <property type="match status" value="1"/>
</dbReference>
<name>A0A1G8M276_9GAMM</name>
<dbReference type="Proteomes" id="UP000199527">
    <property type="component" value="Unassembled WGS sequence"/>
</dbReference>
<evidence type="ECO:0000256" key="9">
    <source>
        <dbReference type="ARBA" id="ARBA00022777"/>
    </source>
</evidence>
<keyword evidence="7 14" id="KW-0812">Transmembrane</keyword>
<dbReference type="GO" id="GO:0000155">
    <property type="term" value="F:phosphorelay sensor kinase activity"/>
    <property type="evidence" value="ECO:0007669"/>
    <property type="project" value="InterPro"/>
</dbReference>
<keyword evidence="11 14" id="KW-1133">Transmembrane helix</keyword>
<evidence type="ECO:0000313" key="17">
    <source>
        <dbReference type="EMBL" id="SDI62061.1"/>
    </source>
</evidence>
<dbReference type="Pfam" id="PF07694">
    <property type="entry name" value="5TM-5TMR_LYT"/>
    <property type="match status" value="1"/>
</dbReference>
<dbReference type="InterPro" id="IPR050640">
    <property type="entry name" value="Bact_2-comp_sensor_kinase"/>
</dbReference>
<keyword evidence="9 17" id="KW-0418">Kinase</keyword>
<evidence type="ECO:0000256" key="4">
    <source>
        <dbReference type="ARBA" id="ARBA00022475"/>
    </source>
</evidence>
<evidence type="ECO:0000256" key="1">
    <source>
        <dbReference type="ARBA" id="ARBA00000085"/>
    </source>
</evidence>
<evidence type="ECO:0000313" key="18">
    <source>
        <dbReference type="Proteomes" id="UP000199527"/>
    </source>
</evidence>
<evidence type="ECO:0000259" key="16">
    <source>
        <dbReference type="SMART" id="SM00387"/>
    </source>
</evidence>
<dbReference type="InterPro" id="IPR010559">
    <property type="entry name" value="Sig_transdc_His_kin_internal"/>
</dbReference>
<dbReference type="GO" id="GO:0005886">
    <property type="term" value="C:plasma membrane"/>
    <property type="evidence" value="ECO:0007669"/>
    <property type="project" value="UniProtKB-SubCell"/>
</dbReference>
<evidence type="ECO:0000256" key="11">
    <source>
        <dbReference type="ARBA" id="ARBA00022989"/>
    </source>
</evidence>
<dbReference type="GO" id="GO:0005524">
    <property type="term" value="F:ATP binding"/>
    <property type="evidence" value="ECO:0007669"/>
    <property type="project" value="UniProtKB-KW"/>
</dbReference>
<evidence type="ECO:0000256" key="2">
    <source>
        <dbReference type="ARBA" id="ARBA00004651"/>
    </source>
</evidence>
<keyword evidence="13 14" id="KW-0472">Membrane</keyword>
<feature type="domain" description="GAF" evidence="15">
    <location>
        <begin position="214"/>
        <end position="367"/>
    </location>
</feature>
<evidence type="ECO:0000256" key="14">
    <source>
        <dbReference type="SAM" id="Phobius"/>
    </source>
</evidence>
<dbReference type="InterPro" id="IPR011620">
    <property type="entry name" value="Sig_transdc_His_kinase_LytS_TM"/>
</dbReference>
<evidence type="ECO:0000256" key="8">
    <source>
        <dbReference type="ARBA" id="ARBA00022741"/>
    </source>
</evidence>
<evidence type="ECO:0000259" key="15">
    <source>
        <dbReference type="SMART" id="SM00065"/>
    </source>
</evidence>
<feature type="transmembrane region" description="Helical" evidence="14">
    <location>
        <begin position="9"/>
        <end position="27"/>
    </location>
</feature>
<feature type="domain" description="Histidine kinase/HSP90-like ATPase" evidence="16">
    <location>
        <begin position="465"/>
        <end position="561"/>
    </location>
</feature>
<keyword evidence="4" id="KW-1003">Cell membrane</keyword>
<keyword evidence="12" id="KW-0902">Two-component regulatory system</keyword>
<dbReference type="OrthoDB" id="2514702at2"/>